<gene>
    <name evidence="3" type="ORF">P167DRAFT_552818</name>
</gene>
<name>A0A3N4KTW6_9PEZI</name>
<dbReference type="Gene3D" id="3.40.50.880">
    <property type="match status" value="1"/>
</dbReference>
<feature type="compositionally biased region" description="Basic and acidic residues" evidence="1">
    <location>
        <begin position="242"/>
        <end position="255"/>
    </location>
</feature>
<evidence type="ECO:0000313" key="3">
    <source>
        <dbReference type="EMBL" id="RPB14003.1"/>
    </source>
</evidence>
<protein>
    <submittedName>
        <fullName evidence="3">GMP synthase</fullName>
    </submittedName>
</protein>
<dbReference type="STRING" id="1392247.A0A3N4KTW6"/>
<dbReference type="OrthoDB" id="92161at2759"/>
<organism evidence="3 4">
    <name type="scientific">Morchella conica CCBAS932</name>
    <dbReference type="NCBI Taxonomy" id="1392247"/>
    <lineage>
        <taxon>Eukaryota</taxon>
        <taxon>Fungi</taxon>
        <taxon>Dikarya</taxon>
        <taxon>Ascomycota</taxon>
        <taxon>Pezizomycotina</taxon>
        <taxon>Pezizomycetes</taxon>
        <taxon>Pezizales</taxon>
        <taxon>Morchellaceae</taxon>
        <taxon>Morchella</taxon>
    </lineage>
</organism>
<accession>A0A3N4KTW6</accession>
<dbReference type="SUPFAM" id="SSF52317">
    <property type="entry name" value="Class I glutamine amidotransferase-like"/>
    <property type="match status" value="1"/>
</dbReference>
<feature type="region of interest" description="Disordered" evidence="1">
    <location>
        <begin position="236"/>
        <end position="255"/>
    </location>
</feature>
<proteinExistence type="predicted"/>
<evidence type="ECO:0000259" key="2">
    <source>
        <dbReference type="Pfam" id="PF00117"/>
    </source>
</evidence>
<dbReference type="PANTHER" id="PTHR42695">
    <property type="entry name" value="GLUTAMINE AMIDOTRANSFERASE YLR126C-RELATED"/>
    <property type="match status" value="1"/>
</dbReference>
<dbReference type="InterPro" id="IPR044992">
    <property type="entry name" value="ChyE-like"/>
</dbReference>
<evidence type="ECO:0000313" key="4">
    <source>
        <dbReference type="Proteomes" id="UP000277580"/>
    </source>
</evidence>
<dbReference type="PANTHER" id="PTHR42695:SF4">
    <property type="entry name" value="GLUTAMINE AMIDOTRANSFERASE DOMAIN-CONTAINING PROTEIN"/>
    <property type="match status" value="1"/>
</dbReference>
<feature type="domain" description="Glutamine amidotransferase" evidence="2">
    <location>
        <begin position="72"/>
        <end position="220"/>
    </location>
</feature>
<dbReference type="GO" id="GO:0005634">
    <property type="term" value="C:nucleus"/>
    <property type="evidence" value="ECO:0007669"/>
    <property type="project" value="TreeGrafter"/>
</dbReference>
<sequence>MKSSVRILVLETDYPLAPIHSTRGSYGEIFGKLFSKVGSELDPPIDVETVPCYVVGHEDSTSKETGELPDIKEVEEYDGILITGSKYDAHGDDPWIHRLIEWIRTAWESHPHIRFSGVCFGHQIISRSLGAQVSQNPNSWELAHTHISLTPLGQALFSTGDKGSIYLHQMHQDHVVDPPHHSTSNGLLKEHNRVHVWGESKDCKIQGLYIPKRIFTSQGHLGYDEEMVKRNIDARHKNGSVETEHAEDAKERAGMEHDGEVVAGAILRFFNGRDDRIE</sequence>
<evidence type="ECO:0000256" key="1">
    <source>
        <dbReference type="SAM" id="MobiDB-lite"/>
    </source>
</evidence>
<dbReference type="AlphaFoldDB" id="A0A3N4KTW6"/>
<dbReference type="InParanoid" id="A0A3N4KTW6"/>
<dbReference type="Proteomes" id="UP000277580">
    <property type="component" value="Unassembled WGS sequence"/>
</dbReference>
<dbReference type="InterPro" id="IPR029062">
    <property type="entry name" value="Class_I_gatase-like"/>
</dbReference>
<dbReference type="InterPro" id="IPR017926">
    <property type="entry name" value="GATASE"/>
</dbReference>
<dbReference type="FunCoup" id="A0A3N4KTW6">
    <property type="interactions" value="101"/>
</dbReference>
<reference evidence="3 4" key="1">
    <citation type="journal article" date="2018" name="Nat. Ecol. Evol.">
        <title>Pezizomycetes genomes reveal the molecular basis of ectomycorrhizal truffle lifestyle.</title>
        <authorList>
            <person name="Murat C."/>
            <person name="Payen T."/>
            <person name="Noel B."/>
            <person name="Kuo A."/>
            <person name="Morin E."/>
            <person name="Chen J."/>
            <person name="Kohler A."/>
            <person name="Krizsan K."/>
            <person name="Balestrini R."/>
            <person name="Da Silva C."/>
            <person name="Montanini B."/>
            <person name="Hainaut M."/>
            <person name="Levati E."/>
            <person name="Barry K.W."/>
            <person name="Belfiori B."/>
            <person name="Cichocki N."/>
            <person name="Clum A."/>
            <person name="Dockter R.B."/>
            <person name="Fauchery L."/>
            <person name="Guy J."/>
            <person name="Iotti M."/>
            <person name="Le Tacon F."/>
            <person name="Lindquist E.A."/>
            <person name="Lipzen A."/>
            <person name="Malagnac F."/>
            <person name="Mello A."/>
            <person name="Molinier V."/>
            <person name="Miyauchi S."/>
            <person name="Poulain J."/>
            <person name="Riccioni C."/>
            <person name="Rubini A."/>
            <person name="Sitrit Y."/>
            <person name="Splivallo R."/>
            <person name="Traeger S."/>
            <person name="Wang M."/>
            <person name="Zifcakova L."/>
            <person name="Wipf D."/>
            <person name="Zambonelli A."/>
            <person name="Paolocci F."/>
            <person name="Nowrousian M."/>
            <person name="Ottonello S."/>
            <person name="Baldrian P."/>
            <person name="Spatafora J.W."/>
            <person name="Henrissat B."/>
            <person name="Nagy L.G."/>
            <person name="Aury J.M."/>
            <person name="Wincker P."/>
            <person name="Grigoriev I.V."/>
            <person name="Bonfante P."/>
            <person name="Martin F.M."/>
        </authorList>
    </citation>
    <scope>NUCLEOTIDE SEQUENCE [LARGE SCALE GENOMIC DNA]</scope>
    <source>
        <strain evidence="3 4">CCBAS932</strain>
    </source>
</reference>
<dbReference type="GO" id="GO:0005829">
    <property type="term" value="C:cytosol"/>
    <property type="evidence" value="ECO:0007669"/>
    <property type="project" value="TreeGrafter"/>
</dbReference>
<keyword evidence="4" id="KW-1185">Reference proteome</keyword>
<dbReference type="CDD" id="cd01741">
    <property type="entry name" value="GATase1_1"/>
    <property type="match status" value="1"/>
</dbReference>
<dbReference type="Pfam" id="PF00117">
    <property type="entry name" value="GATase"/>
    <property type="match status" value="1"/>
</dbReference>
<dbReference type="EMBL" id="ML119120">
    <property type="protein sequence ID" value="RPB14003.1"/>
    <property type="molecule type" value="Genomic_DNA"/>
</dbReference>